<dbReference type="PANTHER" id="PTHR34296">
    <property type="entry name" value="TRANSCRIPTIONAL ACTIVATOR PROTEIN MED"/>
    <property type="match status" value="1"/>
</dbReference>
<evidence type="ECO:0000256" key="3">
    <source>
        <dbReference type="ARBA" id="ARBA00022475"/>
    </source>
</evidence>
<feature type="chain" id="PRO_5047360820" evidence="7">
    <location>
        <begin position="27"/>
        <end position="353"/>
    </location>
</feature>
<keyword evidence="3" id="KW-1003">Cell membrane</keyword>
<reference evidence="10" key="1">
    <citation type="journal article" date="2019" name="Int. J. Syst. Evol. Microbiol.">
        <title>The Global Catalogue of Microorganisms (GCM) 10K type strain sequencing project: providing services to taxonomists for standard genome sequencing and annotation.</title>
        <authorList>
            <consortium name="The Broad Institute Genomics Platform"/>
            <consortium name="The Broad Institute Genome Sequencing Center for Infectious Disease"/>
            <person name="Wu L."/>
            <person name="Ma J."/>
        </authorList>
    </citation>
    <scope>NUCLEOTIDE SEQUENCE [LARGE SCALE GENOMIC DNA]</scope>
    <source>
        <strain evidence="10">JCM 16961</strain>
    </source>
</reference>
<protein>
    <submittedName>
        <fullName evidence="9">BMP family ABC transporter substrate-binding protein</fullName>
    </submittedName>
</protein>
<evidence type="ECO:0000313" key="9">
    <source>
        <dbReference type="EMBL" id="GAA3701797.1"/>
    </source>
</evidence>
<proteinExistence type="inferred from homology"/>
<evidence type="ECO:0000256" key="5">
    <source>
        <dbReference type="ARBA" id="ARBA00023136"/>
    </source>
</evidence>
<evidence type="ECO:0000256" key="4">
    <source>
        <dbReference type="ARBA" id="ARBA00022729"/>
    </source>
</evidence>
<dbReference type="CDD" id="cd06354">
    <property type="entry name" value="PBP1_PrnA-like"/>
    <property type="match status" value="1"/>
</dbReference>
<accession>A0ABP7D747</accession>
<keyword evidence="10" id="KW-1185">Reference proteome</keyword>
<sequence>MKNIQRRKRSLGVAAAMLGASALALSACGAAPEEGDGPAAEEIDYKACMVSDEGGFDDASFNQASHEGLLKAEEELGVQVLDAESTSTTDMGPNIDEMVQQGCNIIVTAGFMFENLPLDAAEANTDTKFVVVDYGYETVPENMRTLNYNTAEAAYLAGYAAAGYSKSGKVGTYGGGQITTVTDFMNGFANGVAKYNEDKGADVQAVGTDTFVGNFSDTVKARQIADNFIADGVDVIMPVAGPLGQTAVDAVNESSSPDDTVVWVDTDGHEYANGGEEAVLTSVMKKMGETTFESIEQDVNGEWKGGAYLGTLENGGVGLAPFYNFESKLPEGMQSELDALKEQIIAGEIDPLA</sequence>
<gene>
    <name evidence="9" type="ORF">GCM10022377_14330</name>
</gene>
<dbReference type="InterPro" id="IPR050957">
    <property type="entry name" value="BMP_lipoprotein"/>
</dbReference>
<comment type="similarity">
    <text evidence="2">Belongs to the BMP lipoprotein family.</text>
</comment>
<dbReference type="Pfam" id="PF02608">
    <property type="entry name" value="Bmp"/>
    <property type="match status" value="1"/>
</dbReference>
<dbReference type="InterPro" id="IPR028082">
    <property type="entry name" value="Peripla_BP_I"/>
</dbReference>
<evidence type="ECO:0000256" key="1">
    <source>
        <dbReference type="ARBA" id="ARBA00004193"/>
    </source>
</evidence>
<dbReference type="Proteomes" id="UP001501536">
    <property type="component" value="Unassembled WGS sequence"/>
</dbReference>
<evidence type="ECO:0000256" key="6">
    <source>
        <dbReference type="ARBA" id="ARBA00023288"/>
    </source>
</evidence>
<evidence type="ECO:0000256" key="2">
    <source>
        <dbReference type="ARBA" id="ARBA00008610"/>
    </source>
</evidence>
<feature type="domain" description="ABC transporter substrate-binding protein PnrA-like" evidence="8">
    <location>
        <begin position="48"/>
        <end position="348"/>
    </location>
</feature>
<keyword evidence="5" id="KW-0472">Membrane</keyword>
<dbReference type="SUPFAM" id="SSF53822">
    <property type="entry name" value="Periplasmic binding protein-like I"/>
    <property type="match status" value="1"/>
</dbReference>
<name>A0ABP7D747_9MICC</name>
<evidence type="ECO:0000313" key="10">
    <source>
        <dbReference type="Proteomes" id="UP001501536"/>
    </source>
</evidence>
<keyword evidence="4 7" id="KW-0732">Signal</keyword>
<evidence type="ECO:0000259" key="8">
    <source>
        <dbReference type="Pfam" id="PF02608"/>
    </source>
</evidence>
<dbReference type="RefSeq" id="WP_344882134.1">
    <property type="nucleotide sequence ID" value="NZ_BAABCJ010000002.1"/>
</dbReference>
<dbReference type="PANTHER" id="PTHR34296:SF2">
    <property type="entry name" value="ABC TRANSPORTER GUANOSINE-BINDING PROTEIN NUPN"/>
    <property type="match status" value="1"/>
</dbReference>
<keyword evidence="6" id="KW-0449">Lipoprotein</keyword>
<organism evidence="9 10">
    <name type="scientific">Zhihengliuella alba</name>
    <dbReference type="NCBI Taxonomy" id="547018"/>
    <lineage>
        <taxon>Bacteria</taxon>
        <taxon>Bacillati</taxon>
        <taxon>Actinomycetota</taxon>
        <taxon>Actinomycetes</taxon>
        <taxon>Micrococcales</taxon>
        <taxon>Micrococcaceae</taxon>
        <taxon>Zhihengliuella</taxon>
    </lineage>
</organism>
<evidence type="ECO:0000256" key="7">
    <source>
        <dbReference type="SAM" id="SignalP"/>
    </source>
</evidence>
<comment type="caution">
    <text evidence="9">The sequence shown here is derived from an EMBL/GenBank/DDBJ whole genome shotgun (WGS) entry which is preliminary data.</text>
</comment>
<comment type="subcellular location">
    <subcellularLocation>
        <location evidence="1">Cell membrane</location>
        <topology evidence="1">Lipid-anchor</topology>
    </subcellularLocation>
</comment>
<feature type="signal peptide" evidence="7">
    <location>
        <begin position="1"/>
        <end position="26"/>
    </location>
</feature>
<dbReference type="EMBL" id="BAABCJ010000002">
    <property type="protein sequence ID" value="GAA3701797.1"/>
    <property type="molecule type" value="Genomic_DNA"/>
</dbReference>
<dbReference type="Gene3D" id="3.40.50.2300">
    <property type="match status" value="2"/>
</dbReference>
<dbReference type="PROSITE" id="PS51257">
    <property type="entry name" value="PROKAR_LIPOPROTEIN"/>
    <property type="match status" value="1"/>
</dbReference>
<dbReference type="InterPro" id="IPR003760">
    <property type="entry name" value="PnrA-like"/>
</dbReference>